<evidence type="ECO:0000256" key="1">
    <source>
        <dbReference type="ARBA" id="ARBA00004613"/>
    </source>
</evidence>
<keyword evidence="7" id="KW-0472">Membrane</keyword>
<dbReference type="GO" id="GO:0008284">
    <property type="term" value="P:positive regulation of cell population proliferation"/>
    <property type="evidence" value="ECO:0007669"/>
    <property type="project" value="TreeGrafter"/>
</dbReference>
<keyword evidence="7" id="KW-0812">Transmembrane</keyword>
<name>A0A6J8BQX6_MYTCO</name>
<comment type="subcellular location">
    <subcellularLocation>
        <location evidence="1">Secreted</location>
    </subcellularLocation>
</comment>
<dbReference type="GO" id="GO:0045840">
    <property type="term" value="P:positive regulation of mitotic nuclear division"/>
    <property type="evidence" value="ECO:0007669"/>
    <property type="project" value="TreeGrafter"/>
</dbReference>
<dbReference type="OrthoDB" id="6162793at2759"/>
<feature type="domain" description="EGF-like" evidence="8">
    <location>
        <begin position="218"/>
        <end position="259"/>
    </location>
</feature>
<sequence>MPTTSEQLTTTGIPTTTEQLTTTGIPTTTEQLTTTGIPTTTEQLTTTGIPTTTEQLTTTGIPTSTEQLTTIGIPTTTEQLSTTGIPTTTAEQTTIETTEATTLTTNTTGVSFRVSFADDAASDPTVYNNPASTEYQNLLSGLKDIFKSDPGYNGISILNISVVNGTILVDFRGAYGQTLLQSIKNNGGLSIGGNVKLIQSPPTVLVTDTGALTVEVPLDDACFLYDHQKTCLNGGKCFVNGNNKPECRCTTAYTGNNCQTAAATDDDLLRIVVPVAAVAGLLLVIAIACGCWCLCVRRKKWEPEKDEETSSEMSMDNPFAGVFLPRLIPDYMRYQGSPFGLDECGASPLALGSNKEQDMSLWEMHLNDEIRRA</sequence>
<evidence type="ECO:0000313" key="10">
    <source>
        <dbReference type="Proteomes" id="UP000507470"/>
    </source>
</evidence>
<dbReference type="Gene3D" id="2.10.25.10">
    <property type="entry name" value="Laminin"/>
    <property type="match status" value="1"/>
</dbReference>
<dbReference type="SUPFAM" id="SSF57196">
    <property type="entry name" value="EGF/Laminin"/>
    <property type="match status" value="1"/>
</dbReference>
<reference evidence="9 10" key="1">
    <citation type="submission" date="2020-06" db="EMBL/GenBank/DDBJ databases">
        <authorList>
            <person name="Li R."/>
            <person name="Bekaert M."/>
        </authorList>
    </citation>
    <scope>NUCLEOTIDE SEQUENCE [LARGE SCALE GENOMIC DNA]</scope>
    <source>
        <strain evidence="10">wild</strain>
    </source>
</reference>
<comment type="caution">
    <text evidence="6">Lacks conserved residue(s) required for the propagation of feature annotation.</text>
</comment>
<dbReference type="Proteomes" id="UP000507470">
    <property type="component" value="Unassembled WGS sequence"/>
</dbReference>
<keyword evidence="5 6" id="KW-1015">Disulfide bond</keyword>
<evidence type="ECO:0000256" key="7">
    <source>
        <dbReference type="SAM" id="Phobius"/>
    </source>
</evidence>
<evidence type="ECO:0000256" key="3">
    <source>
        <dbReference type="ARBA" id="ARBA00022536"/>
    </source>
</evidence>
<evidence type="ECO:0000313" key="9">
    <source>
        <dbReference type="EMBL" id="CAC5385179.1"/>
    </source>
</evidence>
<keyword evidence="3 6" id="KW-0245">EGF-like domain</keyword>
<accession>A0A6J8BQX6</accession>
<evidence type="ECO:0000256" key="4">
    <source>
        <dbReference type="ARBA" id="ARBA00022729"/>
    </source>
</evidence>
<dbReference type="PANTHER" id="PTHR10740">
    <property type="entry name" value="TRANSFORMING GROWTH FACTOR ALPHA"/>
    <property type="match status" value="1"/>
</dbReference>
<dbReference type="PROSITE" id="PS50026">
    <property type="entry name" value="EGF_3"/>
    <property type="match status" value="1"/>
</dbReference>
<keyword evidence="4" id="KW-0732">Signal</keyword>
<feature type="disulfide bond" evidence="6">
    <location>
        <begin position="249"/>
        <end position="258"/>
    </location>
</feature>
<dbReference type="CDD" id="cd00054">
    <property type="entry name" value="EGF_CA"/>
    <property type="match status" value="1"/>
</dbReference>
<dbReference type="EMBL" id="CACVKT020003690">
    <property type="protein sequence ID" value="CAC5385179.1"/>
    <property type="molecule type" value="Genomic_DNA"/>
</dbReference>
<organism evidence="9 10">
    <name type="scientific">Mytilus coruscus</name>
    <name type="common">Sea mussel</name>
    <dbReference type="NCBI Taxonomy" id="42192"/>
    <lineage>
        <taxon>Eukaryota</taxon>
        <taxon>Metazoa</taxon>
        <taxon>Spiralia</taxon>
        <taxon>Lophotrochozoa</taxon>
        <taxon>Mollusca</taxon>
        <taxon>Bivalvia</taxon>
        <taxon>Autobranchia</taxon>
        <taxon>Pteriomorphia</taxon>
        <taxon>Mytilida</taxon>
        <taxon>Mytiloidea</taxon>
        <taxon>Mytilidae</taxon>
        <taxon>Mytilinae</taxon>
        <taxon>Mytilus</taxon>
    </lineage>
</organism>
<evidence type="ECO:0000256" key="5">
    <source>
        <dbReference type="ARBA" id="ARBA00023157"/>
    </source>
</evidence>
<dbReference type="PROSITE" id="PS00022">
    <property type="entry name" value="EGF_1"/>
    <property type="match status" value="1"/>
</dbReference>
<keyword evidence="2" id="KW-0964">Secreted</keyword>
<keyword evidence="10" id="KW-1185">Reference proteome</keyword>
<dbReference type="GO" id="GO:0007173">
    <property type="term" value="P:epidermal growth factor receptor signaling pathway"/>
    <property type="evidence" value="ECO:0007669"/>
    <property type="project" value="TreeGrafter"/>
</dbReference>
<evidence type="ECO:0000256" key="2">
    <source>
        <dbReference type="ARBA" id="ARBA00022525"/>
    </source>
</evidence>
<keyword evidence="7" id="KW-1133">Transmembrane helix</keyword>
<protein>
    <recommendedName>
        <fullName evidence="8">EGF-like domain-containing protein</fullName>
    </recommendedName>
</protein>
<evidence type="ECO:0000259" key="8">
    <source>
        <dbReference type="PROSITE" id="PS50026"/>
    </source>
</evidence>
<dbReference type="PANTHER" id="PTHR10740:SF14">
    <property type="entry name" value="EGF-LIKE DOMAIN-CONTAINING PROTEIN"/>
    <property type="match status" value="1"/>
</dbReference>
<feature type="transmembrane region" description="Helical" evidence="7">
    <location>
        <begin position="271"/>
        <end position="295"/>
    </location>
</feature>
<evidence type="ECO:0000256" key="6">
    <source>
        <dbReference type="PROSITE-ProRule" id="PRU00076"/>
    </source>
</evidence>
<dbReference type="GO" id="GO:0005576">
    <property type="term" value="C:extracellular region"/>
    <property type="evidence" value="ECO:0007669"/>
    <property type="project" value="UniProtKB-SubCell"/>
</dbReference>
<proteinExistence type="predicted"/>
<dbReference type="AlphaFoldDB" id="A0A6J8BQX6"/>
<gene>
    <name evidence="9" type="ORF">MCOR_20750</name>
</gene>
<dbReference type="InterPro" id="IPR000742">
    <property type="entry name" value="EGF"/>
</dbReference>